<evidence type="ECO:0000256" key="1">
    <source>
        <dbReference type="SAM" id="MobiDB-lite"/>
    </source>
</evidence>
<reference evidence="2 3" key="1">
    <citation type="submission" date="2023-03" db="EMBL/GenBank/DDBJ databases">
        <title>High-quality genome of Scylla paramamosain provides insights in environmental adaptation.</title>
        <authorList>
            <person name="Zhang L."/>
        </authorList>
    </citation>
    <scope>NUCLEOTIDE SEQUENCE [LARGE SCALE GENOMIC DNA]</scope>
    <source>
        <strain evidence="2">LZ_2023a</strain>
        <tissue evidence="2">Muscle</tissue>
    </source>
</reference>
<sequence>MTRLERKWSGSEEEGMGGRLTHEVAKDKEEKGVQDDSHDTPEDRHSLEVDDDAKLAQVTTFEELMRMAGTHGRWNIAIITICALGNIASPTSSMTYHFLGATPDHWCSVQPLLDANWTSEQIISLAIPTKKARQSVRPGESTSWNIFHLVRVWELATKQLQRLHAQNTFKKGSYNATGKFEECVMRDYDYSGAAALGYETILANLSVSVMGTQALIACPTRTFNLSQHAATTVTEVCCCLLVLHPKDTKRLSHGYLSAG</sequence>
<feature type="region of interest" description="Disordered" evidence="1">
    <location>
        <begin position="1"/>
        <end position="49"/>
    </location>
</feature>
<protein>
    <submittedName>
        <fullName evidence="2">Uncharacterized protein</fullName>
    </submittedName>
</protein>
<dbReference type="EMBL" id="JARAKH010000016">
    <property type="protein sequence ID" value="KAK8396048.1"/>
    <property type="molecule type" value="Genomic_DNA"/>
</dbReference>
<feature type="compositionally biased region" description="Basic and acidic residues" evidence="1">
    <location>
        <begin position="20"/>
        <end position="49"/>
    </location>
</feature>
<comment type="caution">
    <text evidence="2">The sequence shown here is derived from an EMBL/GenBank/DDBJ whole genome shotgun (WGS) entry which is preliminary data.</text>
</comment>
<evidence type="ECO:0000313" key="2">
    <source>
        <dbReference type="EMBL" id="KAK8396048.1"/>
    </source>
</evidence>
<keyword evidence="3" id="KW-1185">Reference proteome</keyword>
<dbReference type="Proteomes" id="UP001487740">
    <property type="component" value="Unassembled WGS sequence"/>
</dbReference>
<feature type="compositionally biased region" description="Basic and acidic residues" evidence="1">
    <location>
        <begin position="1"/>
        <end position="10"/>
    </location>
</feature>
<proteinExistence type="predicted"/>
<accession>A0AAW0U9Y7</accession>
<evidence type="ECO:0000313" key="3">
    <source>
        <dbReference type="Proteomes" id="UP001487740"/>
    </source>
</evidence>
<gene>
    <name evidence="2" type="ORF">O3P69_005263</name>
</gene>
<name>A0AAW0U9Y7_SCYPA</name>
<dbReference type="AlphaFoldDB" id="A0AAW0U9Y7"/>
<organism evidence="2 3">
    <name type="scientific">Scylla paramamosain</name>
    <name type="common">Mud crab</name>
    <dbReference type="NCBI Taxonomy" id="85552"/>
    <lineage>
        <taxon>Eukaryota</taxon>
        <taxon>Metazoa</taxon>
        <taxon>Ecdysozoa</taxon>
        <taxon>Arthropoda</taxon>
        <taxon>Crustacea</taxon>
        <taxon>Multicrustacea</taxon>
        <taxon>Malacostraca</taxon>
        <taxon>Eumalacostraca</taxon>
        <taxon>Eucarida</taxon>
        <taxon>Decapoda</taxon>
        <taxon>Pleocyemata</taxon>
        <taxon>Brachyura</taxon>
        <taxon>Eubrachyura</taxon>
        <taxon>Portunoidea</taxon>
        <taxon>Portunidae</taxon>
        <taxon>Portuninae</taxon>
        <taxon>Scylla</taxon>
    </lineage>
</organism>